<dbReference type="InterPro" id="IPR013783">
    <property type="entry name" value="Ig-like_fold"/>
</dbReference>
<name>A0A9D4PYY8_RHISA</name>
<dbReference type="VEuPathDB" id="VectorBase:RSAN_031346"/>
<protein>
    <recommendedName>
        <fullName evidence="1">Ig-like domain-containing protein</fullName>
    </recommendedName>
</protein>
<dbReference type="Proteomes" id="UP000821837">
    <property type="component" value="Chromosome 3"/>
</dbReference>
<dbReference type="SUPFAM" id="SSF48726">
    <property type="entry name" value="Immunoglobulin"/>
    <property type="match status" value="1"/>
</dbReference>
<evidence type="ECO:0000313" key="3">
    <source>
        <dbReference type="Proteomes" id="UP000821837"/>
    </source>
</evidence>
<evidence type="ECO:0000313" key="2">
    <source>
        <dbReference type="EMBL" id="KAH7961472.1"/>
    </source>
</evidence>
<keyword evidence="3" id="KW-1185">Reference proteome</keyword>
<feature type="domain" description="Ig-like" evidence="1">
    <location>
        <begin position="1"/>
        <end position="55"/>
    </location>
</feature>
<accession>A0A9D4PYY8</accession>
<sequence>MVSRWVRKEWQGRAYFSFMGHPHSLKIIKLRHEDKGTYVCSVTFRDGTTRNATVYLQVIGEPETASN</sequence>
<dbReference type="AlphaFoldDB" id="A0A9D4PYY8"/>
<dbReference type="PANTHER" id="PTHR23278">
    <property type="entry name" value="SIDESTEP PROTEIN"/>
    <property type="match status" value="1"/>
</dbReference>
<comment type="caution">
    <text evidence="2">The sequence shown here is derived from an EMBL/GenBank/DDBJ whole genome shotgun (WGS) entry which is preliminary data.</text>
</comment>
<gene>
    <name evidence="2" type="ORF">HPB52_009293</name>
</gene>
<proteinExistence type="predicted"/>
<organism evidence="2 3">
    <name type="scientific">Rhipicephalus sanguineus</name>
    <name type="common">Brown dog tick</name>
    <name type="synonym">Ixodes sanguineus</name>
    <dbReference type="NCBI Taxonomy" id="34632"/>
    <lineage>
        <taxon>Eukaryota</taxon>
        <taxon>Metazoa</taxon>
        <taxon>Ecdysozoa</taxon>
        <taxon>Arthropoda</taxon>
        <taxon>Chelicerata</taxon>
        <taxon>Arachnida</taxon>
        <taxon>Acari</taxon>
        <taxon>Parasitiformes</taxon>
        <taxon>Ixodida</taxon>
        <taxon>Ixodoidea</taxon>
        <taxon>Ixodidae</taxon>
        <taxon>Rhipicephalinae</taxon>
        <taxon>Rhipicephalus</taxon>
        <taxon>Rhipicephalus</taxon>
    </lineage>
</organism>
<evidence type="ECO:0000259" key="1">
    <source>
        <dbReference type="PROSITE" id="PS50835"/>
    </source>
</evidence>
<dbReference type="EMBL" id="JABSTV010001249">
    <property type="protein sequence ID" value="KAH7961472.1"/>
    <property type="molecule type" value="Genomic_DNA"/>
</dbReference>
<dbReference type="PANTHER" id="PTHR23278:SF19">
    <property type="entry name" value="OBSCURIN"/>
    <property type="match status" value="1"/>
</dbReference>
<dbReference type="InterPro" id="IPR007110">
    <property type="entry name" value="Ig-like_dom"/>
</dbReference>
<reference evidence="2" key="2">
    <citation type="submission" date="2021-09" db="EMBL/GenBank/DDBJ databases">
        <authorList>
            <person name="Jia N."/>
            <person name="Wang J."/>
            <person name="Shi W."/>
            <person name="Du L."/>
            <person name="Sun Y."/>
            <person name="Zhan W."/>
            <person name="Jiang J."/>
            <person name="Wang Q."/>
            <person name="Zhang B."/>
            <person name="Ji P."/>
            <person name="Sakyi L.B."/>
            <person name="Cui X."/>
            <person name="Yuan T."/>
            <person name="Jiang B."/>
            <person name="Yang W."/>
            <person name="Lam T.T.-Y."/>
            <person name="Chang Q."/>
            <person name="Ding S."/>
            <person name="Wang X."/>
            <person name="Zhu J."/>
            <person name="Ruan X."/>
            <person name="Zhao L."/>
            <person name="Wei J."/>
            <person name="Que T."/>
            <person name="Du C."/>
            <person name="Cheng J."/>
            <person name="Dai P."/>
            <person name="Han X."/>
            <person name="Huang E."/>
            <person name="Gao Y."/>
            <person name="Liu J."/>
            <person name="Shao H."/>
            <person name="Ye R."/>
            <person name="Li L."/>
            <person name="Wei W."/>
            <person name="Wang X."/>
            <person name="Wang C."/>
            <person name="Huo Q."/>
            <person name="Li W."/>
            <person name="Guo W."/>
            <person name="Chen H."/>
            <person name="Chen S."/>
            <person name="Zhou L."/>
            <person name="Zhou L."/>
            <person name="Ni X."/>
            <person name="Tian J."/>
            <person name="Zhou Y."/>
            <person name="Sheng Y."/>
            <person name="Liu T."/>
            <person name="Pan Y."/>
            <person name="Xia L."/>
            <person name="Li J."/>
            <person name="Zhao F."/>
            <person name="Cao W."/>
        </authorList>
    </citation>
    <scope>NUCLEOTIDE SEQUENCE</scope>
    <source>
        <strain evidence="2">Rsan-2018</strain>
        <tissue evidence="2">Larvae</tissue>
    </source>
</reference>
<dbReference type="Gene3D" id="2.60.40.10">
    <property type="entry name" value="Immunoglobulins"/>
    <property type="match status" value="1"/>
</dbReference>
<reference evidence="2" key="1">
    <citation type="journal article" date="2020" name="Cell">
        <title>Large-Scale Comparative Analyses of Tick Genomes Elucidate Their Genetic Diversity and Vector Capacities.</title>
        <authorList>
            <consortium name="Tick Genome and Microbiome Consortium (TIGMIC)"/>
            <person name="Jia N."/>
            <person name="Wang J."/>
            <person name="Shi W."/>
            <person name="Du L."/>
            <person name="Sun Y."/>
            <person name="Zhan W."/>
            <person name="Jiang J.F."/>
            <person name="Wang Q."/>
            <person name="Zhang B."/>
            <person name="Ji P."/>
            <person name="Bell-Sakyi L."/>
            <person name="Cui X.M."/>
            <person name="Yuan T.T."/>
            <person name="Jiang B.G."/>
            <person name="Yang W.F."/>
            <person name="Lam T.T."/>
            <person name="Chang Q.C."/>
            <person name="Ding S.J."/>
            <person name="Wang X.J."/>
            <person name="Zhu J.G."/>
            <person name="Ruan X.D."/>
            <person name="Zhao L."/>
            <person name="Wei J.T."/>
            <person name="Ye R.Z."/>
            <person name="Que T.C."/>
            <person name="Du C.H."/>
            <person name="Zhou Y.H."/>
            <person name="Cheng J.X."/>
            <person name="Dai P.F."/>
            <person name="Guo W.B."/>
            <person name="Han X.H."/>
            <person name="Huang E.J."/>
            <person name="Li L.F."/>
            <person name="Wei W."/>
            <person name="Gao Y.C."/>
            <person name="Liu J.Z."/>
            <person name="Shao H.Z."/>
            <person name="Wang X."/>
            <person name="Wang C.C."/>
            <person name="Yang T.C."/>
            <person name="Huo Q.B."/>
            <person name="Li W."/>
            <person name="Chen H.Y."/>
            <person name="Chen S.E."/>
            <person name="Zhou L.G."/>
            <person name="Ni X.B."/>
            <person name="Tian J.H."/>
            <person name="Sheng Y."/>
            <person name="Liu T."/>
            <person name="Pan Y.S."/>
            <person name="Xia L.Y."/>
            <person name="Li J."/>
            <person name="Zhao F."/>
            <person name="Cao W.C."/>
        </authorList>
    </citation>
    <scope>NUCLEOTIDE SEQUENCE</scope>
    <source>
        <strain evidence="2">Rsan-2018</strain>
    </source>
</reference>
<dbReference type="PROSITE" id="PS50835">
    <property type="entry name" value="IG_LIKE"/>
    <property type="match status" value="1"/>
</dbReference>
<dbReference type="InterPro" id="IPR036179">
    <property type="entry name" value="Ig-like_dom_sf"/>
</dbReference>